<accession>K1SQA9</accession>
<proteinExistence type="predicted"/>
<comment type="caution">
    <text evidence="2">The sequence shown here is derived from an EMBL/GenBank/DDBJ whole genome shotgun (WGS) entry which is preliminary data.</text>
</comment>
<feature type="non-terminal residue" evidence="2">
    <location>
        <position position="1"/>
    </location>
</feature>
<name>K1SQA9_9ZZZZ</name>
<protein>
    <submittedName>
        <fullName evidence="2">Exonuclease SbcC</fullName>
    </submittedName>
</protein>
<sequence>RPAGLSEDTPSQSAVNELEESAVRLRETYKKCSEECALFKAAVENIEKNEIIKEQSEEALLKNLSEIKKQIENTEENLKKAESVYNNEMQNGLKLDERKSFNKSELERLQKEEKRYLMDFENALSQSRFDSTEAYESSKLDPEIIEKYEREIEDYNSSVNILESSIKELKRITLKKIRVDIATLEKEKSEISDKLKNISEQISSVRTRLDINASVVKNMKRLIEKQKIIRNDWGIINDLYKTASGQQGGGKSKIRFEAYVQRYYFRQIISCANKRLKLLTDDAFVLKCRRKNS</sequence>
<keyword evidence="1" id="KW-0175">Coiled coil</keyword>
<evidence type="ECO:0000313" key="2">
    <source>
        <dbReference type="EMBL" id="EKC49441.1"/>
    </source>
</evidence>
<feature type="non-terminal residue" evidence="2">
    <location>
        <position position="293"/>
    </location>
</feature>
<dbReference type="GO" id="GO:0004527">
    <property type="term" value="F:exonuclease activity"/>
    <property type="evidence" value="ECO:0007669"/>
    <property type="project" value="UniProtKB-KW"/>
</dbReference>
<dbReference type="EMBL" id="AJWY01012617">
    <property type="protein sequence ID" value="EKC49441.1"/>
    <property type="molecule type" value="Genomic_DNA"/>
</dbReference>
<organism evidence="2">
    <name type="scientific">human gut metagenome</name>
    <dbReference type="NCBI Taxonomy" id="408170"/>
    <lineage>
        <taxon>unclassified sequences</taxon>
        <taxon>metagenomes</taxon>
        <taxon>organismal metagenomes</taxon>
    </lineage>
</organism>
<keyword evidence="2" id="KW-0378">Hydrolase</keyword>
<evidence type="ECO:0000256" key="1">
    <source>
        <dbReference type="SAM" id="Coils"/>
    </source>
</evidence>
<dbReference type="AlphaFoldDB" id="K1SQA9"/>
<keyword evidence="2" id="KW-0540">Nuclease</keyword>
<feature type="coiled-coil region" evidence="1">
    <location>
        <begin position="15"/>
        <end position="201"/>
    </location>
</feature>
<reference evidence="2" key="1">
    <citation type="journal article" date="2013" name="Environ. Microbiol.">
        <title>Microbiota from the distal guts of lean and obese adolescents exhibit partial functional redundancy besides clear differences in community structure.</title>
        <authorList>
            <person name="Ferrer M."/>
            <person name="Ruiz A."/>
            <person name="Lanza F."/>
            <person name="Haange S.B."/>
            <person name="Oberbach A."/>
            <person name="Till H."/>
            <person name="Bargiela R."/>
            <person name="Campoy C."/>
            <person name="Segura M.T."/>
            <person name="Richter M."/>
            <person name="von Bergen M."/>
            <person name="Seifert J."/>
            <person name="Suarez A."/>
        </authorList>
    </citation>
    <scope>NUCLEOTIDE SEQUENCE</scope>
</reference>
<gene>
    <name evidence="2" type="ORF">LEA_18392</name>
</gene>
<keyword evidence="2" id="KW-0269">Exonuclease</keyword>